<dbReference type="CDD" id="cd00009">
    <property type="entry name" value="AAA"/>
    <property type="match status" value="1"/>
</dbReference>
<dbReference type="GO" id="GO:0006355">
    <property type="term" value="P:regulation of DNA-templated transcription"/>
    <property type="evidence" value="ECO:0007669"/>
    <property type="project" value="InterPro"/>
</dbReference>
<gene>
    <name evidence="9" type="ORF">BV98_002952</name>
</gene>
<dbReference type="PROSITE" id="PS50045">
    <property type="entry name" value="SIGMA54_INTERACT_4"/>
    <property type="match status" value="1"/>
</dbReference>
<keyword evidence="4" id="KW-0805">Transcription regulation</keyword>
<keyword evidence="5" id="KW-0238">DNA-binding</keyword>
<dbReference type="InterPro" id="IPR025662">
    <property type="entry name" value="Sigma_54_int_dom_ATP-bd_1"/>
</dbReference>
<dbReference type="Gene3D" id="1.10.8.60">
    <property type="match status" value="1"/>
</dbReference>
<evidence type="ECO:0000256" key="2">
    <source>
        <dbReference type="ARBA" id="ARBA00022840"/>
    </source>
</evidence>
<dbReference type="PANTHER" id="PTHR32071">
    <property type="entry name" value="TRANSCRIPTIONAL REGULATORY PROTEIN"/>
    <property type="match status" value="1"/>
</dbReference>
<dbReference type="Gene3D" id="3.40.50.300">
    <property type="entry name" value="P-loop containing nucleotide triphosphate hydrolases"/>
    <property type="match status" value="1"/>
</dbReference>
<evidence type="ECO:0000256" key="6">
    <source>
        <dbReference type="ARBA" id="ARBA00023159"/>
    </source>
</evidence>
<evidence type="ECO:0000259" key="8">
    <source>
        <dbReference type="PROSITE" id="PS50045"/>
    </source>
</evidence>
<dbReference type="Pfam" id="PF02954">
    <property type="entry name" value="HTH_8"/>
    <property type="match status" value="1"/>
</dbReference>
<dbReference type="InterPro" id="IPR003593">
    <property type="entry name" value="AAA+_ATPase"/>
</dbReference>
<feature type="domain" description="Sigma-54 factor interaction" evidence="8">
    <location>
        <begin position="132"/>
        <end position="347"/>
    </location>
</feature>
<proteinExistence type="predicted"/>
<dbReference type="FunFam" id="3.40.50.300:FF:000006">
    <property type="entry name" value="DNA-binding transcriptional regulator NtrC"/>
    <property type="match status" value="1"/>
</dbReference>
<dbReference type="eggNOG" id="COG3829">
    <property type="taxonomic scope" value="Bacteria"/>
</dbReference>
<name>A0A086P6V7_SPHHM</name>
<dbReference type="GO" id="GO:0000160">
    <property type="term" value="P:phosphorelay signal transduction system"/>
    <property type="evidence" value="ECO:0007669"/>
    <property type="project" value="UniProtKB-KW"/>
</dbReference>
<evidence type="ECO:0000256" key="7">
    <source>
        <dbReference type="ARBA" id="ARBA00023163"/>
    </source>
</evidence>
<dbReference type="InterPro" id="IPR002078">
    <property type="entry name" value="Sigma_54_int"/>
</dbReference>
<dbReference type="InterPro" id="IPR025943">
    <property type="entry name" value="Sigma_54_int_dom_ATP-bd_2"/>
</dbReference>
<dbReference type="SUPFAM" id="SSF52540">
    <property type="entry name" value="P-loop containing nucleoside triphosphate hydrolases"/>
    <property type="match status" value="1"/>
</dbReference>
<dbReference type="PROSITE" id="PS00675">
    <property type="entry name" value="SIGMA54_INTERACT_1"/>
    <property type="match status" value="1"/>
</dbReference>
<keyword evidence="6" id="KW-0010">Activator</keyword>
<dbReference type="AlphaFoldDB" id="A0A086P6V7"/>
<keyword evidence="7" id="KW-0804">Transcription</keyword>
<keyword evidence="1" id="KW-0547">Nucleotide-binding</keyword>
<evidence type="ECO:0000256" key="4">
    <source>
        <dbReference type="ARBA" id="ARBA00023015"/>
    </source>
</evidence>
<dbReference type="PROSITE" id="PS00676">
    <property type="entry name" value="SIGMA54_INTERACT_2"/>
    <property type="match status" value="1"/>
</dbReference>
<dbReference type="PANTHER" id="PTHR32071:SF21">
    <property type="entry name" value="TRANSCRIPTIONAL REGULATORY PROTEIN FLGR"/>
    <property type="match status" value="1"/>
</dbReference>
<dbReference type="Proteomes" id="UP000024284">
    <property type="component" value="Unassembled WGS sequence"/>
</dbReference>
<keyword evidence="3" id="KW-0902">Two-component regulatory system</keyword>
<comment type="caution">
    <text evidence="9">The sequence shown here is derived from an EMBL/GenBank/DDBJ whole genome shotgun (WGS) entry which is preliminary data.</text>
</comment>
<keyword evidence="2" id="KW-0067">ATP-binding</keyword>
<dbReference type="SMART" id="SM00382">
    <property type="entry name" value="AAA"/>
    <property type="match status" value="1"/>
</dbReference>
<evidence type="ECO:0000313" key="9">
    <source>
        <dbReference type="EMBL" id="KFG89125.1"/>
    </source>
</evidence>
<reference evidence="9" key="1">
    <citation type="submission" date="2014-08" db="EMBL/GenBank/DDBJ databases">
        <title>Draft genome sequences of Sphingobium herbicidovorans.</title>
        <authorList>
            <person name="Gan H.M."/>
            <person name="Gan H.Y."/>
            <person name="Savka M.A."/>
        </authorList>
    </citation>
    <scope>NUCLEOTIDE SEQUENCE [LARGE SCALE GENOMIC DNA]</scope>
    <source>
        <strain evidence="9">NBRC 16415</strain>
    </source>
</reference>
<sequence length="433" mass="46539">MRGHKPAKIELGIFMSSLDVSRGVCALVPGLQHWLENAFYMVRVVDAQSPRERDGPDRDNRRVLLATEIGHATHRDILITLIEGKPSLVAASNGLPARVAFALEDMAFAFALIAELARPAAIPAVGDASSARLMTMAGRVARSDATVLIQGDTGTGKEGMARFLHAQSGRISHDFIAVNCAALPETMMEAMLFGHKKGSFTGAANASDGLFLAADGGTLFLDEIAELPLALQAKLLRALQEGEVLPVGATHPVPVNVRIIAACNRNLAAEVAAGRFREDLYWRLNVMPLELRPLAERPGDVTAIAAAMLLRHQDFVWPTAAALEKLAAHVWPGNARELGNVLQRAVVLRDGERIDADDLHIAGAPQLRVVGTEPAQAAEPVRLRDVARQSKLDAIRAALRETDGHRAAAAAKLGISERTLRYRLAEMRELAAA</sequence>
<dbReference type="SUPFAM" id="SSF46689">
    <property type="entry name" value="Homeodomain-like"/>
    <property type="match status" value="1"/>
</dbReference>
<evidence type="ECO:0000256" key="1">
    <source>
        <dbReference type="ARBA" id="ARBA00022741"/>
    </source>
</evidence>
<dbReference type="PATRIC" id="fig|1219045.3.peg.2994"/>
<evidence type="ECO:0000313" key="10">
    <source>
        <dbReference type="Proteomes" id="UP000024284"/>
    </source>
</evidence>
<accession>A0A086P6V7</accession>
<dbReference type="GO" id="GO:0043565">
    <property type="term" value="F:sequence-specific DNA binding"/>
    <property type="evidence" value="ECO:0007669"/>
    <property type="project" value="InterPro"/>
</dbReference>
<dbReference type="EMBL" id="JFZA02000034">
    <property type="protein sequence ID" value="KFG89125.1"/>
    <property type="molecule type" value="Genomic_DNA"/>
</dbReference>
<protein>
    <submittedName>
        <fullName evidence="9">Sigma54 specific transcriptional regulator, Fis family</fullName>
    </submittedName>
</protein>
<dbReference type="InterPro" id="IPR027417">
    <property type="entry name" value="P-loop_NTPase"/>
</dbReference>
<keyword evidence="10" id="KW-1185">Reference proteome</keyword>
<dbReference type="GO" id="GO:0005524">
    <property type="term" value="F:ATP binding"/>
    <property type="evidence" value="ECO:0007669"/>
    <property type="project" value="UniProtKB-KW"/>
</dbReference>
<evidence type="ECO:0000256" key="5">
    <source>
        <dbReference type="ARBA" id="ARBA00023125"/>
    </source>
</evidence>
<organism evidence="9 10">
    <name type="scientific">Sphingobium herbicidovorans (strain ATCC 700291 / DSM 11019 / CCUG 56400 / KCTC 2939 / LMG 18315 / NBRC 16415 / MH)</name>
    <name type="common">Sphingomonas herbicidovorans</name>
    <dbReference type="NCBI Taxonomy" id="1219045"/>
    <lineage>
        <taxon>Bacteria</taxon>
        <taxon>Pseudomonadati</taxon>
        <taxon>Pseudomonadota</taxon>
        <taxon>Alphaproteobacteria</taxon>
        <taxon>Sphingomonadales</taxon>
        <taxon>Sphingomonadaceae</taxon>
        <taxon>Sphingobium</taxon>
    </lineage>
</organism>
<dbReference type="STRING" id="76947.GCA_002080435_02289"/>
<dbReference type="Pfam" id="PF25601">
    <property type="entry name" value="AAA_lid_14"/>
    <property type="match status" value="1"/>
</dbReference>
<dbReference type="InterPro" id="IPR058031">
    <property type="entry name" value="AAA_lid_NorR"/>
</dbReference>
<dbReference type="InterPro" id="IPR002197">
    <property type="entry name" value="HTH_Fis"/>
</dbReference>
<dbReference type="PRINTS" id="PR01590">
    <property type="entry name" value="HTHFIS"/>
</dbReference>
<evidence type="ECO:0000256" key="3">
    <source>
        <dbReference type="ARBA" id="ARBA00023012"/>
    </source>
</evidence>
<dbReference type="Pfam" id="PF00158">
    <property type="entry name" value="Sigma54_activat"/>
    <property type="match status" value="1"/>
</dbReference>
<dbReference type="Gene3D" id="1.10.10.60">
    <property type="entry name" value="Homeodomain-like"/>
    <property type="match status" value="1"/>
</dbReference>
<dbReference type="InterPro" id="IPR009057">
    <property type="entry name" value="Homeodomain-like_sf"/>
</dbReference>